<evidence type="ECO:0000313" key="5">
    <source>
        <dbReference type="EMBL" id="AWK74445.1"/>
    </source>
</evidence>
<evidence type="ECO:0000256" key="3">
    <source>
        <dbReference type="RuleBase" id="RU000363"/>
    </source>
</evidence>
<dbReference type="Gene3D" id="3.40.50.720">
    <property type="entry name" value="NAD(P)-binding Rossmann-like Domain"/>
    <property type="match status" value="1"/>
</dbReference>
<dbReference type="EMBL" id="CP021354">
    <property type="protein sequence ID" value="AWK74445.1"/>
    <property type="molecule type" value="Genomic_DNA"/>
</dbReference>
<dbReference type="PANTHER" id="PTHR43669:SF3">
    <property type="entry name" value="ALCOHOL DEHYDROGENASE, PUTATIVE (AFU_ORTHOLOGUE AFUA_3G03445)-RELATED"/>
    <property type="match status" value="1"/>
</dbReference>
<dbReference type="GO" id="GO:0016491">
    <property type="term" value="F:oxidoreductase activity"/>
    <property type="evidence" value="ECO:0007669"/>
    <property type="project" value="UniProtKB-KW"/>
</dbReference>
<dbReference type="PRINTS" id="PR00081">
    <property type="entry name" value="GDHRDH"/>
</dbReference>
<evidence type="ECO:0000256" key="1">
    <source>
        <dbReference type="ARBA" id="ARBA00006484"/>
    </source>
</evidence>
<dbReference type="KEGG" id="roz:CBI38_25725"/>
<dbReference type="InterPro" id="IPR036291">
    <property type="entry name" value="NAD(P)-bd_dom_sf"/>
</dbReference>
<organism evidence="5 6">
    <name type="scientific">Rhodococcus oxybenzonivorans</name>
    <dbReference type="NCBI Taxonomy" id="1990687"/>
    <lineage>
        <taxon>Bacteria</taxon>
        <taxon>Bacillati</taxon>
        <taxon>Actinomycetota</taxon>
        <taxon>Actinomycetes</taxon>
        <taxon>Mycobacteriales</taxon>
        <taxon>Nocardiaceae</taxon>
        <taxon>Rhodococcus</taxon>
    </lineage>
</organism>
<dbReference type="PRINTS" id="PR00080">
    <property type="entry name" value="SDRFAMILY"/>
</dbReference>
<feature type="domain" description="Ketoreductase" evidence="4">
    <location>
        <begin position="15"/>
        <end position="201"/>
    </location>
</feature>
<dbReference type="Pfam" id="PF00106">
    <property type="entry name" value="adh_short"/>
    <property type="match status" value="1"/>
</dbReference>
<evidence type="ECO:0000256" key="2">
    <source>
        <dbReference type="ARBA" id="ARBA00023002"/>
    </source>
</evidence>
<comment type="similarity">
    <text evidence="1 3">Belongs to the short-chain dehydrogenases/reductases (SDR) family.</text>
</comment>
<proteinExistence type="inferred from homology"/>
<reference evidence="5 6" key="1">
    <citation type="submission" date="2017-05" db="EMBL/GenBank/DDBJ databases">
        <title>Isolation of Rhodococcus sp. S2-17 biodegrading of BP-3.</title>
        <authorList>
            <person name="Lee Y."/>
            <person name="Kim K.H."/>
            <person name="Chun B.H."/>
            <person name="Jung H.S."/>
            <person name="Jeon C.O."/>
        </authorList>
    </citation>
    <scope>NUCLEOTIDE SEQUENCE [LARGE SCALE GENOMIC DNA]</scope>
    <source>
        <strain evidence="5 6">S2-17</strain>
    </source>
</reference>
<evidence type="ECO:0000259" key="4">
    <source>
        <dbReference type="SMART" id="SM00822"/>
    </source>
</evidence>
<dbReference type="Proteomes" id="UP000245711">
    <property type="component" value="Chromosome"/>
</dbReference>
<protein>
    <submittedName>
        <fullName evidence="5">Oxidoreductase</fullName>
    </submittedName>
</protein>
<accession>A0A2S2C0N0</accession>
<dbReference type="SMART" id="SM00822">
    <property type="entry name" value="PKS_KR"/>
    <property type="match status" value="1"/>
</dbReference>
<dbReference type="InterPro" id="IPR002347">
    <property type="entry name" value="SDR_fam"/>
</dbReference>
<name>A0A2S2C0N0_9NOCA</name>
<sequence>MRFLPSPKTYDLHGKVVLVTGGNGGIGSATAKELLRRGARVTIADLAADTPERAARLHAAHALGVIADVRRRDELAAAVAATVEHFGRVDVVVANAGLLPKAATLRTTPESDVDAALAVNVSGVVNTIDAALEQVLANRGQVVLISSVFAFVNGMGTIPYAMSKAAVEQLGRALRIELTDVGASVLTAYFSLVDTAMIKHGVDEDPVVLDLLGALPKTLMKRVTPTSAANAIADGLERRTPRVIHPSRWSAISAARGVIGPVLDKKLTTDRTVLDVLARLDQRGSQRQTSTPTTSRKKIS</sequence>
<gene>
    <name evidence="5" type="ORF">CBI38_25725</name>
</gene>
<keyword evidence="2" id="KW-0560">Oxidoreductase</keyword>
<dbReference type="AlphaFoldDB" id="A0A2S2C0N0"/>
<dbReference type="InterPro" id="IPR057326">
    <property type="entry name" value="KR_dom"/>
</dbReference>
<dbReference type="SUPFAM" id="SSF51735">
    <property type="entry name" value="NAD(P)-binding Rossmann-fold domains"/>
    <property type="match status" value="1"/>
</dbReference>
<dbReference type="RefSeq" id="WP_109333381.1">
    <property type="nucleotide sequence ID" value="NZ_CP021354.1"/>
</dbReference>
<dbReference type="InterPro" id="IPR020904">
    <property type="entry name" value="Sc_DH/Rdtase_CS"/>
</dbReference>
<dbReference type="CDD" id="cd05233">
    <property type="entry name" value="SDR_c"/>
    <property type="match status" value="1"/>
</dbReference>
<dbReference type="PROSITE" id="PS00061">
    <property type="entry name" value="ADH_SHORT"/>
    <property type="match status" value="1"/>
</dbReference>
<keyword evidence="6" id="KW-1185">Reference proteome</keyword>
<evidence type="ECO:0000313" key="6">
    <source>
        <dbReference type="Proteomes" id="UP000245711"/>
    </source>
</evidence>
<dbReference type="OrthoDB" id="3743899at2"/>
<dbReference type="PANTHER" id="PTHR43669">
    <property type="entry name" value="5-KETO-D-GLUCONATE 5-REDUCTASE"/>
    <property type="match status" value="1"/>
</dbReference>